<dbReference type="PANTHER" id="PTHR46382:SF1">
    <property type="entry name" value="PHOSPHATIDATE CYTIDYLYLTRANSFERASE"/>
    <property type="match status" value="1"/>
</dbReference>
<keyword evidence="11 24" id="KW-0812">Transmembrane</keyword>
<feature type="transmembrane region" description="Helical" evidence="24">
    <location>
        <begin position="199"/>
        <end position="220"/>
    </location>
</feature>
<dbReference type="STRING" id="908337.HMPREF9257_1733"/>
<dbReference type="AlphaFoldDB" id="E4KQD2"/>
<dbReference type="GO" id="GO:0016024">
    <property type="term" value="P:CDP-diacylglycerol biosynthetic process"/>
    <property type="evidence" value="ECO:0007669"/>
    <property type="project" value="TreeGrafter"/>
</dbReference>
<comment type="pathway">
    <text evidence="3">Phospholipid metabolism; CDP-diacylglycerol biosynthesis; CDP-diacylglycerol from sn-glycerol 3-phosphate: step 3/3.</text>
</comment>
<dbReference type="OrthoDB" id="9799199at2"/>
<evidence type="ECO:0000256" key="4">
    <source>
        <dbReference type="ARBA" id="ARBA00005189"/>
    </source>
</evidence>
<dbReference type="GO" id="GO:0004605">
    <property type="term" value="F:phosphatidate cytidylyltransferase activity"/>
    <property type="evidence" value="ECO:0007669"/>
    <property type="project" value="UniProtKB-EC"/>
</dbReference>
<feature type="transmembrane region" description="Helical" evidence="24">
    <location>
        <begin position="174"/>
        <end position="193"/>
    </location>
</feature>
<keyword evidence="16" id="KW-0594">Phospholipid biosynthesis</keyword>
<evidence type="ECO:0000256" key="10">
    <source>
        <dbReference type="ARBA" id="ARBA00022679"/>
    </source>
</evidence>
<evidence type="ECO:0000256" key="11">
    <source>
        <dbReference type="ARBA" id="ARBA00022692"/>
    </source>
</evidence>
<evidence type="ECO:0000256" key="20">
    <source>
        <dbReference type="ARBA" id="ARBA00032253"/>
    </source>
</evidence>
<comment type="similarity">
    <text evidence="5">Belongs to the CDS family.</text>
</comment>
<evidence type="ECO:0000256" key="22">
    <source>
        <dbReference type="ARBA" id="ARBA00032743"/>
    </source>
</evidence>
<evidence type="ECO:0000256" key="3">
    <source>
        <dbReference type="ARBA" id="ARBA00005119"/>
    </source>
</evidence>
<keyword evidence="26" id="KW-1185">Reference proteome</keyword>
<keyword evidence="10 25" id="KW-0808">Transferase</keyword>
<evidence type="ECO:0000313" key="26">
    <source>
        <dbReference type="Proteomes" id="UP000005990"/>
    </source>
</evidence>
<evidence type="ECO:0000256" key="19">
    <source>
        <dbReference type="ARBA" id="ARBA00031825"/>
    </source>
</evidence>
<evidence type="ECO:0000256" key="14">
    <source>
        <dbReference type="ARBA" id="ARBA00023098"/>
    </source>
</evidence>
<keyword evidence="15 24" id="KW-0472">Membrane</keyword>
<accession>E4KQD2</accession>
<evidence type="ECO:0000256" key="16">
    <source>
        <dbReference type="ARBA" id="ARBA00023209"/>
    </source>
</evidence>
<evidence type="ECO:0000256" key="8">
    <source>
        <dbReference type="ARBA" id="ARBA00022475"/>
    </source>
</evidence>
<evidence type="ECO:0000256" key="5">
    <source>
        <dbReference type="ARBA" id="ARBA00010185"/>
    </source>
</evidence>
<evidence type="ECO:0000256" key="7">
    <source>
        <dbReference type="ARBA" id="ARBA00019373"/>
    </source>
</evidence>
<name>E4KQD2_9LACT</name>
<gene>
    <name evidence="25" type="primary">cdsA</name>
    <name evidence="25" type="ORF">HMPREF9257_1733</name>
</gene>
<dbReference type="PANTHER" id="PTHR46382">
    <property type="entry name" value="PHOSPHATIDATE CYTIDYLYLTRANSFERASE"/>
    <property type="match status" value="1"/>
</dbReference>
<evidence type="ECO:0000256" key="2">
    <source>
        <dbReference type="ARBA" id="ARBA00004651"/>
    </source>
</evidence>
<dbReference type="Proteomes" id="UP000005990">
    <property type="component" value="Unassembled WGS sequence"/>
</dbReference>
<feature type="transmembrane region" description="Helical" evidence="24">
    <location>
        <begin position="132"/>
        <end position="153"/>
    </location>
</feature>
<feature type="transmembrane region" description="Helical" evidence="24">
    <location>
        <begin position="49"/>
        <end position="70"/>
    </location>
</feature>
<evidence type="ECO:0000256" key="23">
    <source>
        <dbReference type="ARBA" id="ARBA00033406"/>
    </source>
</evidence>
<dbReference type="GO" id="GO:0005886">
    <property type="term" value="C:plasma membrane"/>
    <property type="evidence" value="ECO:0007669"/>
    <property type="project" value="UniProtKB-SubCell"/>
</dbReference>
<evidence type="ECO:0000256" key="18">
    <source>
        <dbReference type="ARBA" id="ARBA00029893"/>
    </source>
</evidence>
<feature type="transmembrane region" description="Helical" evidence="24">
    <location>
        <begin position="105"/>
        <end position="126"/>
    </location>
</feature>
<feature type="transmembrane region" description="Helical" evidence="24">
    <location>
        <begin position="12"/>
        <end position="37"/>
    </location>
</feature>
<feature type="transmembrane region" description="Helical" evidence="24">
    <location>
        <begin position="82"/>
        <end position="98"/>
    </location>
</feature>
<protein>
    <recommendedName>
        <fullName evidence="7">Phosphatidate cytidylyltransferase</fullName>
        <ecNumber evidence="6">2.7.7.41</ecNumber>
    </recommendedName>
    <alternativeName>
        <fullName evidence="20">CDP-DAG synthase</fullName>
    </alternativeName>
    <alternativeName>
        <fullName evidence="22">CDP-DG synthase</fullName>
    </alternativeName>
    <alternativeName>
        <fullName evidence="18">CDP-diacylglycerol synthase</fullName>
    </alternativeName>
    <alternativeName>
        <fullName evidence="21">CDP-diglyceride pyrophosphorylase</fullName>
    </alternativeName>
    <alternativeName>
        <fullName evidence="23">CDP-diglyceride synthase</fullName>
    </alternativeName>
    <alternativeName>
        <fullName evidence="19">CTP:phosphatidate cytidylyltransferase</fullName>
    </alternativeName>
</protein>
<proteinExistence type="inferred from homology"/>
<keyword evidence="9" id="KW-0444">Lipid biosynthesis</keyword>
<evidence type="ECO:0000256" key="1">
    <source>
        <dbReference type="ARBA" id="ARBA00001698"/>
    </source>
</evidence>
<evidence type="ECO:0000313" key="25">
    <source>
        <dbReference type="EMBL" id="EFR30834.1"/>
    </source>
</evidence>
<comment type="subcellular location">
    <subcellularLocation>
        <location evidence="2">Cell membrane</location>
        <topology evidence="2">Multi-pass membrane protein</topology>
    </subcellularLocation>
</comment>
<sequence length="265" mass="29624">MKVRVRSALLGLAIFLPFIILGQGYFAFAIAVIGLVSLYELARMAQIQYLSLIGVISSIALLSMLLPQYYTKVLLSHRLDTSLFFYLCCLLLLVLSVFKHRTFNFTQAAILILGALYIGSGFRYLIIIRDMGLATLAFVFVVIWSTDIGAYLVGRKFGKHLLAPEISPKKTVEGMVGGTATSLLVSLLFLWIFPVNHSQMQYIPILIILISIFGQLGDLVESAYKRHYNVKDSGKILPGHGGFLDRFDSTLFASILMMVWMNLMH</sequence>
<keyword evidence="17" id="KW-1208">Phospholipid metabolism</keyword>
<comment type="pathway">
    <text evidence="4">Lipid metabolism.</text>
</comment>
<comment type="caution">
    <text evidence="25">The sequence shown here is derived from an EMBL/GenBank/DDBJ whole genome shotgun (WGS) entry which is preliminary data.</text>
</comment>
<evidence type="ECO:0000256" key="21">
    <source>
        <dbReference type="ARBA" id="ARBA00032396"/>
    </source>
</evidence>
<evidence type="ECO:0000256" key="24">
    <source>
        <dbReference type="SAM" id="Phobius"/>
    </source>
</evidence>
<evidence type="ECO:0000256" key="9">
    <source>
        <dbReference type="ARBA" id="ARBA00022516"/>
    </source>
</evidence>
<evidence type="ECO:0000256" key="15">
    <source>
        <dbReference type="ARBA" id="ARBA00023136"/>
    </source>
</evidence>
<evidence type="ECO:0000256" key="6">
    <source>
        <dbReference type="ARBA" id="ARBA00012487"/>
    </source>
</evidence>
<keyword evidence="13 24" id="KW-1133">Transmembrane helix</keyword>
<dbReference type="EMBL" id="AENN01000016">
    <property type="protein sequence ID" value="EFR30834.1"/>
    <property type="molecule type" value="Genomic_DNA"/>
</dbReference>
<keyword evidence="14" id="KW-0443">Lipid metabolism</keyword>
<dbReference type="EC" id="2.7.7.41" evidence="6"/>
<evidence type="ECO:0000256" key="17">
    <source>
        <dbReference type="ARBA" id="ARBA00023264"/>
    </source>
</evidence>
<dbReference type="RefSeq" id="WP_006418620.1">
    <property type="nucleotide sequence ID" value="NZ_AENN01000016.1"/>
</dbReference>
<evidence type="ECO:0000256" key="12">
    <source>
        <dbReference type="ARBA" id="ARBA00022695"/>
    </source>
</evidence>
<comment type="catalytic activity">
    <reaction evidence="1">
        <text>a 1,2-diacyl-sn-glycero-3-phosphate + CTP + H(+) = a CDP-1,2-diacyl-sn-glycerol + diphosphate</text>
        <dbReference type="Rhea" id="RHEA:16229"/>
        <dbReference type="ChEBI" id="CHEBI:15378"/>
        <dbReference type="ChEBI" id="CHEBI:33019"/>
        <dbReference type="ChEBI" id="CHEBI:37563"/>
        <dbReference type="ChEBI" id="CHEBI:58332"/>
        <dbReference type="ChEBI" id="CHEBI:58608"/>
        <dbReference type="EC" id="2.7.7.41"/>
    </reaction>
</comment>
<evidence type="ECO:0000256" key="13">
    <source>
        <dbReference type="ARBA" id="ARBA00022989"/>
    </source>
</evidence>
<reference evidence="25 26" key="1">
    <citation type="submission" date="2010-10" db="EMBL/GenBank/DDBJ databases">
        <authorList>
            <person name="Durkin A.S."/>
            <person name="Madupu R."/>
            <person name="Torralba M."/>
            <person name="Gillis M."/>
            <person name="Methe B."/>
            <person name="Sutton G."/>
            <person name="Nelson K.E."/>
        </authorList>
    </citation>
    <scope>NUCLEOTIDE SEQUENCE [LARGE SCALE GENOMIC DNA]</scope>
    <source>
        <strain evidence="25 26">ACS-139-V-Col8</strain>
    </source>
</reference>
<dbReference type="Pfam" id="PF01148">
    <property type="entry name" value="CTP_transf_1"/>
    <property type="match status" value="1"/>
</dbReference>
<organism evidence="25 26">
    <name type="scientific">Eremococcus coleocola ACS-139-V-Col8</name>
    <dbReference type="NCBI Taxonomy" id="908337"/>
    <lineage>
        <taxon>Bacteria</taxon>
        <taxon>Bacillati</taxon>
        <taxon>Bacillota</taxon>
        <taxon>Bacilli</taxon>
        <taxon>Lactobacillales</taxon>
        <taxon>Aerococcaceae</taxon>
        <taxon>Eremococcus</taxon>
    </lineage>
</organism>
<dbReference type="eggNOG" id="COG4589">
    <property type="taxonomic scope" value="Bacteria"/>
</dbReference>
<keyword evidence="12 25" id="KW-0548">Nucleotidyltransferase</keyword>
<keyword evidence="8" id="KW-1003">Cell membrane</keyword>